<dbReference type="InterPro" id="IPR012677">
    <property type="entry name" value="Nucleotide-bd_a/b_plait_sf"/>
</dbReference>
<dbReference type="PROSITE" id="PS50102">
    <property type="entry name" value="RRM"/>
    <property type="match status" value="2"/>
</dbReference>
<feature type="compositionally biased region" description="Low complexity" evidence="4">
    <location>
        <begin position="210"/>
        <end position="223"/>
    </location>
</feature>
<dbReference type="InterPro" id="IPR035979">
    <property type="entry name" value="RBD_domain_sf"/>
</dbReference>
<evidence type="ECO:0000313" key="6">
    <source>
        <dbReference type="EMBL" id="CAL4060572.1"/>
    </source>
</evidence>
<organism evidence="6 7">
    <name type="scientific">Meganyctiphanes norvegica</name>
    <name type="common">Northern krill</name>
    <name type="synonym">Thysanopoda norvegica</name>
    <dbReference type="NCBI Taxonomy" id="48144"/>
    <lineage>
        <taxon>Eukaryota</taxon>
        <taxon>Metazoa</taxon>
        <taxon>Ecdysozoa</taxon>
        <taxon>Arthropoda</taxon>
        <taxon>Crustacea</taxon>
        <taxon>Multicrustacea</taxon>
        <taxon>Malacostraca</taxon>
        <taxon>Eumalacostraca</taxon>
        <taxon>Eucarida</taxon>
        <taxon>Euphausiacea</taxon>
        <taxon>Euphausiidae</taxon>
        <taxon>Meganyctiphanes</taxon>
    </lineage>
</organism>
<dbReference type="PANTHER" id="PTHR13976">
    <property type="entry name" value="HETEROGENEOUS NUCLEAR RIBONUCLEOPROTEIN-RELATED"/>
    <property type="match status" value="1"/>
</dbReference>
<reference evidence="6 7" key="1">
    <citation type="submission" date="2024-05" db="EMBL/GenBank/DDBJ databases">
        <authorList>
            <person name="Wallberg A."/>
        </authorList>
    </citation>
    <scope>NUCLEOTIDE SEQUENCE [LARGE SCALE GENOMIC DNA]</scope>
</reference>
<keyword evidence="2 3" id="KW-0694">RNA-binding</keyword>
<evidence type="ECO:0000256" key="3">
    <source>
        <dbReference type="PROSITE-ProRule" id="PRU00176"/>
    </source>
</evidence>
<feature type="region of interest" description="Disordered" evidence="4">
    <location>
        <begin position="191"/>
        <end position="254"/>
    </location>
</feature>
<sequence>MATDEEMVIKLRGLPFSATAQDVVDFFEGIEIADGAEGVLLTTGRDARPSGEGYVELLSQDDIPEAEKKNKEHMGKRYIEVFTVKKSEMEWFKNRQGGSQMLGEDAVVRLRGLPFECNKDDIITFFDGLDICPNGIAMPKNWQGRPSGEGFVQFTSMSEVEKALEKDKEKIGPRYIEIFRASIAEVRAAMEPGMDRGGGGGPAPRGRGGRPSPYSARGRPYGQNRGGGGYDDYDNGSSGGWGAPRGGPPNMGRGGPQMGVHMVNARGLPFRATEQDIADFFLPLDPVNIHIISEGGRPSGRAEVEFSSHGDALDAMKKNKEHMQGRYIELFLNSESGPRGGMGGSPGPMRGGGGYGNGYDGGYGGGGGGGHGGYGNGGGNYRRF</sequence>
<evidence type="ECO:0000256" key="1">
    <source>
        <dbReference type="ARBA" id="ARBA00022737"/>
    </source>
</evidence>
<keyword evidence="7" id="KW-1185">Reference proteome</keyword>
<dbReference type="Pfam" id="PF00076">
    <property type="entry name" value="RRM_1"/>
    <property type="match status" value="2"/>
</dbReference>
<name>A0AAV2PLU4_MEGNR</name>
<feature type="domain" description="RRM" evidence="5">
    <location>
        <begin position="106"/>
        <end position="183"/>
    </location>
</feature>
<dbReference type="InterPro" id="IPR000504">
    <property type="entry name" value="RRM_dom"/>
</dbReference>
<evidence type="ECO:0000313" key="7">
    <source>
        <dbReference type="Proteomes" id="UP001497623"/>
    </source>
</evidence>
<protein>
    <recommendedName>
        <fullName evidence="5">RRM domain-containing protein</fullName>
    </recommendedName>
</protein>
<dbReference type="EMBL" id="CAXKWB010000393">
    <property type="protein sequence ID" value="CAL4060572.1"/>
    <property type="molecule type" value="Genomic_DNA"/>
</dbReference>
<dbReference type="Proteomes" id="UP001497623">
    <property type="component" value="Unassembled WGS sequence"/>
</dbReference>
<evidence type="ECO:0000259" key="5">
    <source>
        <dbReference type="PROSITE" id="PS50102"/>
    </source>
</evidence>
<dbReference type="InterPro" id="IPR050666">
    <property type="entry name" value="ESRP"/>
</dbReference>
<dbReference type="SUPFAM" id="SSF54928">
    <property type="entry name" value="RNA-binding domain, RBD"/>
    <property type="match status" value="3"/>
</dbReference>
<evidence type="ECO:0000256" key="2">
    <source>
        <dbReference type="ARBA" id="ARBA00022884"/>
    </source>
</evidence>
<dbReference type="AlphaFoldDB" id="A0AAV2PLU4"/>
<dbReference type="SMART" id="SM00360">
    <property type="entry name" value="RRM"/>
    <property type="match status" value="3"/>
</dbReference>
<keyword evidence="1" id="KW-0677">Repeat</keyword>
<dbReference type="Gene3D" id="3.30.70.330">
    <property type="match status" value="3"/>
</dbReference>
<accession>A0AAV2PLU4</accession>
<evidence type="ECO:0000256" key="4">
    <source>
        <dbReference type="SAM" id="MobiDB-lite"/>
    </source>
</evidence>
<feature type="domain" description="RRM" evidence="5">
    <location>
        <begin position="261"/>
        <end position="335"/>
    </location>
</feature>
<proteinExistence type="predicted"/>
<gene>
    <name evidence="6" type="ORF">MNOR_LOCUS1469</name>
</gene>
<dbReference type="GO" id="GO:0003723">
    <property type="term" value="F:RNA binding"/>
    <property type="evidence" value="ECO:0007669"/>
    <property type="project" value="UniProtKB-UniRule"/>
</dbReference>
<comment type="caution">
    <text evidence="6">The sequence shown here is derived from an EMBL/GenBank/DDBJ whole genome shotgun (WGS) entry which is preliminary data.</text>
</comment>